<dbReference type="SMR" id="A0A1I7S3T2"/>
<dbReference type="PANTHER" id="PTHR46094:SF1">
    <property type="entry name" value="INTEGRATOR COMPLEX SUBUNIT 9"/>
    <property type="match status" value="1"/>
</dbReference>
<dbReference type="Gene3D" id="3.60.15.10">
    <property type="entry name" value="Ribonuclease Z/Hydroxyacylglutathione hydrolase-like"/>
    <property type="match status" value="1"/>
</dbReference>
<protein>
    <submittedName>
        <fullName evidence="6">(pine wood nematode) hypothetical protein</fullName>
    </submittedName>
    <submittedName>
        <fullName evidence="10">Beta-Casp domain-containing protein</fullName>
    </submittedName>
</protein>
<evidence type="ECO:0000256" key="1">
    <source>
        <dbReference type="ARBA" id="ARBA00004123"/>
    </source>
</evidence>
<evidence type="ECO:0000313" key="6">
    <source>
        <dbReference type="EMBL" id="CAD5226922.1"/>
    </source>
</evidence>
<dbReference type="SUPFAM" id="SSF56281">
    <property type="entry name" value="Metallo-hydrolase/oxidoreductase"/>
    <property type="match status" value="1"/>
</dbReference>
<reference evidence="7" key="2">
    <citation type="submission" date="2020-08" db="EMBL/GenBank/DDBJ databases">
        <authorList>
            <person name="Kikuchi T."/>
        </authorList>
    </citation>
    <scope>NUCLEOTIDE SEQUENCE</scope>
    <source>
        <strain evidence="6">Ka4C1</strain>
    </source>
</reference>
<dbReference type="AlphaFoldDB" id="A0A1I7S3T2"/>
<dbReference type="GO" id="GO:0034472">
    <property type="term" value="P:snRNA 3'-end processing"/>
    <property type="evidence" value="ECO:0007669"/>
    <property type="project" value="TreeGrafter"/>
</dbReference>
<dbReference type="PANTHER" id="PTHR46094">
    <property type="entry name" value="INTEGRATOR COMPLEX SUBUNIT 9"/>
    <property type="match status" value="1"/>
</dbReference>
<name>A0A1I7S3T2_BURXY</name>
<reference evidence="10" key="1">
    <citation type="submission" date="2016-11" db="UniProtKB">
        <authorList>
            <consortium name="WormBaseParasite"/>
        </authorList>
    </citation>
    <scope>IDENTIFICATION</scope>
</reference>
<dbReference type="Proteomes" id="UP000582659">
    <property type="component" value="Unassembled WGS sequence"/>
</dbReference>
<accession>A0A1I7S3T2</accession>
<dbReference type="InterPro" id="IPR036866">
    <property type="entry name" value="RibonucZ/Hydroxyglut_hydro"/>
</dbReference>
<dbReference type="Pfam" id="PF10996">
    <property type="entry name" value="Beta-Casp"/>
    <property type="match status" value="1"/>
</dbReference>
<keyword evidence="4" id="KW-0539">Nucleus</keyword>
<sequence>MQLTNISYLPNRPSVYLKFPNVSVLLDTAVNFDVLSNFMPLRIIKNQSSPLNNAVSPRDPNLAGLKKIGGELLIDAVPEVQPMTLSSIDFSKLDVILISSWMSLLSLPYITEETGFSGVVYCTEPTKELGGLAMEEMVNVMDRVKSDDNDWKEKPFWKTFGKSKTNDPRGWKPIYSREQMSNALKKVSLISFGETKVVNGLIKCTAYSSGHSIGSCNWILDYDSCKVGYVSSSAARPSHVRPAFWIPFKNISNLIVTSISRFPNADPASNAHRLSFTMVETLKRGGNVLFPISPVGNVFDLLEIIISAIDAGKASRDIPVYFISPVAASALAFVNIFPEYLVEQKSQRVYNADEPFVFNDLIKDNRIKVYSSIHGSFSKDFKPPCVVLTGHPSLRFGSAIHFLELWGNDKKNAVIVTGKSTWLDFNFLNKNLIPDLFPKQLIIPDTYCRGRANLTVTHNNIIKYKHGLPVEISGDFGRKRALVMPEVLKNMRMETKKVKMDVSLCSFSGYISTYDNDFTLLNELSDDAKTERKALKPRYLGVLSSDSLIGRLKRHGISADHGQSSVGECTVVNIPSLEAQVHITFGGSKSIIKCSSPENRTQIQKILFECLEQI</sequence>
<dbReference type="InterPro" id="IPR027074">
    <property type="entry name" value="Integrator_9su"/>
</dbReference>
<dbReference type="SMART" id="SM01027">
    <property type="entry name" value="Beta-Casp"/>
    <property type="match status" value="1"/>
</dbReference>
<evidence type="ECO:0000256" key="2">
    <source>
        <dbReference type="ARBA" id="ARBA00004496"/>
    </source>
</evidence>
<dbReference type="GO" id="GO:0005737">
    <property type="term" value="C:cytoplasm"/>
    <property type="evidence" value="ECO:0007669"/>
    <property type="project" value="UniProtKB-SubCell"/>
</dbReference>
<evidence type="ECO:0000259" key="5">
    <source>
        <dbReference type="SMART" id="SM01027"/>
    </source>
</evidence>
<dbReference type="Proteomes" id="UP000659654">
    <property type="component" value="Unassembled WGS sequence"/>
</dbReference>
<dbReference type="OrthoDB" id="5600060at2759"/>
<gene>
    <name evidence="6" type="ORF">BXYJ_LOCUS9467</name>
</gene>
<dbReference type="Gene3D" id="3.40.50.10890">
    <property type="match status" value="1"/>
</dbReference>
<comment type="subcellular location">
    <subcellularLocation>
        <location evidence="2">Cytoplasm</location>
    </subcellularLocation>
    <subcellularLocation>
        <location evidence="1">Nucleus</location>
    </subcellularLocation>
</comment>
<feature type="domain" description="Beta-Casp" evidence="5">
    <location>
        <begin position="298"/>
        <end position="432"/>
    </location>
</feature>
<evidence type="ECO:0000313" key="10">
    <source>
        <dbReference type="WBParaSite" id="BXY_0766300.1"/>
    </source>
</evidence>
<organism evidence="8 10">
    <name type="scientific">Bursaphelenchus xylophilus</name>
    <name type="common">Pinewood nematode worm</name>
    <name type="synonym">Aphelenchoides xylophilus</name>
    <dbReference type="NCBI Taxonomy" id="6326"/>
    <lineage>
        <taxon>Eukaryota</taxon>
        <taxon>Metazoa</taxon>
        <taxon>Ecdysozoa</taxon>
        <taxon>Nematoda</taxon>
        <taxon>Chromadorea</taxon>
        <taxon>Rhabditida</taxon>
        <taxon>Tylenchina</taxon>
        <taxon>Tylenchomorpha</taxon>
        <taxon>Aphelenchoidea</taxon>
        <taxon>Aphelenchoididae</taxon>
        <taxon>Bursaphelenchus</taxon>
    </lineage>
</organism>
<keyword evidence="3" id="KW-0963">Cytoplasm</keyword>
<evidence type="ECO:0000313" key="7">
    <source>
        <dbReference type="EMBL" id="CAG9116504.1"/>
    </source>
</evidence>
<evidence type="ECO:0000313" key="8">
    <source>
        <dbReference type="Proteomes" id="UP000095284"/>
    </source>
</evidence>
<dbReference type="eggNOG" id="KOG1138">
    <property type="taxonomic scope" value="Eukaryota"/>
</dbReference>
<evidence type="ECO:0000256" key="3">
    <source>
        <dbReference type="ARBA" id="ARBA00022490"/>
    </source>
</evidence>
<dbReference type="eggNOG" id="KOG0269">
    <property type="taxonomic scope" value="Eukaryota"/>
</dbReference>
<dbReference type="Proteomes" id="UP000095284">
    <property type="component" value="Unplaced"/>
</dbReference>
<keyword evidence="9" id="KW-1185">Reference proteome</keyword>
<dbReference type="GO" id="GO:0032039">
    <property type="term" value="C:integrator complex"/>
    <property type="evidence" value="ECO:0007669"/>
    <property type="project" value="InterPro"/>
</dbReference>
<dbReference type="InterPro" id="IPR022712">
    <property type="entry name" value="Beta_Casp"/>
</dbReference>
<evidence type="ECO:0000313" key="9">
    <source>
        <dbReference type="Proteomes" id="UP000659654"/>
    </source>
</evidence>
<proteinExistence type="predicted"/>
<evidence type="ECO:0000256" key="4">
    <source>
        <dbReference type="ARBA" id="ARBA00023242"/>
    </source>
</evidence>
<dbReference type="WBParaSite" id="BXY_0766300.1">
    <property type="protein sequence ID" value="BXY_0766300.1"/>
    <property type="gene ID" value="BXY_0766300"/>
</dbReference>
<dbReference type="EMBL" id="CAJFDI010000004">
    <property type="protein sequence ID" value="CAD5226922.1"/>
    <property type="molecule type" value="Genomic_DNA"/>
</dbReference>
<dbReference type="EMBL" id="CAJFCV020000004">
    <property type="protein sequence ID" value="CAG9116504.1"/>
    <property type="molecule type" value="Genomic_DNA"/>
</dbReference>